<gene>
    <name evidence="1" type="ORF">HHL14_30995</name>
</gene>
<name>A0A7Y0FGN0_9BURK</name>
<dbReference type="AlphaFoldDB" id="A0A7Y0FGN0"/>
<protein>
    <submittedName>
        <fullName evidence="1">Uncharacterized protein</fullName>
    </submittedName>
</protein>
<evidence type="ECO:0000313" key="2">
    <source>
        <dbReference type="Proteomes" id="UP000583127"/>
    </source>
</evidence>
<sequence>MLARIVGKLAGPDLDEVEQIAAKVGTATRLLARLISNAAERHTRFLFLFNVLTMNDVSVNEHRIVRALFVLCAPNVKKMADVRCAQRVARCSRATVWRTACAAACAISV</sequence>
<organism evidence="1 2">
    <name type="scientific">Paraburkholderia antibiotica</name>
    <dbReference type="NCBI Taxonomy" id="2728839"/>
    <lineage>
        <taxon>Bacteria</taxon>
        <taxon>Pseudomonadati</taxon>
        <taxon>Pseudomonadota</taxon>
        <taxon>Betaproteobacteria</taxon>
        <taxon>Burkholderiales</taxon>
        <taxon>Burkholderiaceae</taxon>
        <taxon>Paraburkholderia</taxon>
    </lineage>
</organism>
<keyword evidence="2" id="KW-1185">Reference proteome</keyword>
<dbReference type="Proteomes" id="UP000583127">
    <property type="component" value="Unassembled WGS sequence"/>
</dbReference>
<dbReference type="RefSeq" id="WP_169501419.1">
    <property type="nucleotide sequence ID" value="NZ_JABBFZ010000033.1"/>
</dbReference>
<evidence type="ECO:0000313" key="1">
    <source>
        <dbReference type="EMBL" id="NML35238.1"/>
    </source>
</evidence>
<accession>A0A7Y0FGN0</accession>
<comment type="caution">
    <text evidence="1">The sequence shown here is derived from an EMBL/GenBank/DDBJ whole genome shotgun (WGS) entry which is preliminary data.</text>
</comment>
<reference evidence="1 2" key="1">
    <citation type="submission" date="2020-04" db="EMBL/GenBank/DDBJ databases">
        <title>Paraburkholderia sp. G-4-1-8 isolated from soil.</title>
        <authorList>
            <person name="Dahal R.H."/>
        </authorList>
    </citation>
    <scope>NUCLEOTIDE SEQUENCE [LARGE SCALE GENOMIC DNA]</scope>
    <source>
        <strain evidence="1 2">G-4-1-8</strain>
    </source>
</reference>
<proteinExistence type="predicted"/>
<dbReference type="EMBL" id="JABBFZ010000033">
    <property type="protein sequence ID" value="NML35238.1"/>
    <property type="molecule type" value="Genomic_DNA"/>
</dbReference>